<reference evidence="6 7" key="1">
    <citation type="submission" date="2016-10" db="EMBL/GenBank/DDBJ databases">
        <title>Evaluation of Human, Veterinary and Environmental Mycobacterium chelonae Isolates by Core Genome Phylogenomic Analysis, Targeted Gene Comparison, and Anti-microbial Susceptibility Patterns: A Tale of Mistaken Identities.</title>
        <authorList>
            <person name="Fogelson S.B."/>
            <person name="Camus A.C."/>
            <person name="Lorenz W."/>
            <person name="Vasireddy R."/>
            <person name="Vasireddy S."/>
            <person name="Smith T."/>
            <person name="Brown-Elliott B.A."/>
            <person name="Wallace R.J.Jr."/>
            <person name="Hasan N.A."/>
            <person name="Reischl U."/>
            <person name="Sanchez S."/>
        </authorList>
    </citation>
    <scope>NUCLEOTIDE SEQUENCE [LARGE SCALE GENOMIC DNA]</scope>
    <source>
        <strain evidence="6 7">15518</strain>
    </source>
</reference>
<dbReference type="GO" id="GO:0000976">
    <property type="term" value="F:transcription cis-regulatory region binding"/>
    <property type="evidence" value="ECO:0007669"/>
    <property type="project" value="TreeGrafter"/>
</dbReference>
<organism evidence="6 7">
    <name type="scientific">Mycobacteroides chelonae</name>
    <name type="common">Mycobacterium chelonae</name>
    <dbReference type="NCBI Taxonomy" id="1774"/>
    <lineage>
        <taxon>Bacteria</taxon>
        <taxon>Bacillati</taxon>
        <taxon>Actinomycetota</taxon>
        <taxon>Actinomycetes</taxon>
        <taxon>Mycobacteriales</taxon>
        <taxon>Mycobacteriaceae</taxon>
        <taxon>Mycobacteroides</taxon>
    </lineage>
</organism>
<feature type="DNA-binding region" description="H-T-H motif" evidence="4">
    <location>
        <begin position="18"/>
        <end position="37"/>
    </location>
</feature>
<dbReference type="GO" id="GO:0003700">
    <property type="term" value="F:DNA-binding transcription factor activity"/>
    <property type="evidence" value="ECO:0007669"/>
    <property type="project" value="TreeGrafter"/>
</dbReference>
<keyword evidence="3" id="KW-0804">Transcription</keyword>
<dbReference type="InterPro" id="IPR050109">
    <property type="entry name" value="HTH-type_TetR-like_transc_reg"/>
</dbReference>
<gene>
    <name evidence="6" type="ORF">BKG84_21880</name>
</gene>
<dbReference type="RefSeq" id="WP_070952571.1">
    <property type="nucleotide sequence ID" value="NZ_CP050145.1"/>
</dbReference>
<feature type="domain" description="HTH tetR-type" evidence="5">
    <location>
        <begin position="1"/>
        <end position="55"/>
    </location>
</feature>
<keyword evidence="1" id="KW-0805">Transcription regulation</keyword>
<evidence type="ECO:0000313" key="6">
    <source>
        <dbReference type="EMBL" id="OHU76792.1"/>
    </source>
</evidence>
<evidence type="ECO:0000256" key="3">
    <source>
        <dbReference type="ARBA" id="ARBA00023163"/>
    </source>
</evidence>
<dbReference type="InterPro" id="IPR001647">
    <property type="entry name" value="HTH_TetR"/>
</dbReference>
<dbReference type="InterPro" id="IPR009057">
    <property type="entry name" value="Homeodomain-like_sf"/>
</dbReference>
<dbReference type="Gene3D" id="1.10.357.10">
    <property type="entry name" value="Tetracycline Repressor, domain 2"/>
    <property type="match status" value="1"/>
</dbReference>
<dbReference type="AlphaFoldDB" id="A0A1S1M046"/>
<evidence type="ECO:0000256" key="2">
    <source>
        <dbReference type="ARBA" id="ARBA00023125"/>
    </source>
</evidence>
<evidence type="ECO:0000256" key="4">
    <source>
        <dbReference type="PROSITE-ProRule" id="PRU00335"/>
    </source>
</evidence>
<evidence type="ECO:0000259" key="5">
    <source>
        <dbReference type="PROSITE" id="PS50977"/>
    </source>
</evidence>
<evidence type="ECO:0000256" key="1">
    <source>
        <dbReference type="ARBA" id="ARBA00023015"/>
    </source>
</evidence>
<dbReference type="PROSITE" id="PS50977">
    <property type="entry name" value="HTH_TETR_2"/>
    <property type="match status" value="1"/>
</dbReference>
<dbReference type="SUPFAM" id="SSF46689">
    <property type="entry name" value="Homeodomain-like"/>
    <property type="match status" value="1"/>
</dbReference>
<sequence>MLDTALQITAEQGVANVTMAAIATRMGVTRPVVYACYNGRSEVLTQLLERETRLALTSLRAILPPQRTGSVEQMFVDGFAALLGDVAARPASWQIIAAAQSDPVLAEAISQGRAQIRAQICEVMRPLLQRWQVRDVDFVMPPLVETLMAISEGAIRLMLGPDPRWSATDLADIVGRAAYRALRAAPR</sequence>
<keyword evidence="2 4" id="KW-0238">DNA-binding</keyword>
<proteinExistence type="predicted"/>
<dbReference type="PANTHER" id="PTHR30055:SF234">
    <property type="entry name" value="HTH-TYPE TRANSCRIPTIONAL REGULATOR BETI"/>
    <property type="match status" value="1"/>
</dbReference>
<evidence type="ECO:0000313" key="7">
    <source>
        <dbReference type="Proteomes" id="UP000179441"/>
    </source>
</evidence>
<dbReference type="Pfam" id="PF00440">
    <property type="entry name" value="TetR_N"/>
    <property type="match status" value="1"/>
</dbReference>
<dbReference type="PANTHER" id="PTHR30055">
    <property type="entry name" value="HTH-TYPE TRANSCRIPTIONAL REGULATOR RUTR"/>
    <property type="match status" value="1"/>
</dbReference>
<name>A0A1S1M046_MYCCH</name>
<dbReference type="EMBL" id="MLIS01000002">
    <property type="protein sequence ID" value="OHU76792.1"/>
    <property type="molecule type" value="Genomic_DNA"/>
</dbReference>
<protein>
    <submittedName>
        <fullName evidence="6">TetR family transcriptional regulator</fullName>
    </submittedName>
</protein>
<comment type="caution">
    <text evidence="6">The sequence shown here is derived from an EMBL/GenBank/DDBJ whole genome shotgun (WGS) entry which is preliminary data.</text>
</comment>
<keyword evidence="7" id="KW-1185">Reference proteome</keyword>
<dbReference type="Proteomes" id="UP000179441">
    <property type="component" value="Unassembled WGS sequence"/>
</dbReference>
<accession>A0A1S1M046</accession>